<sequence length="113" mass="12636">MRQERTIRSCVRKSKAELDDRIVGRFMAGADIADIAGREYCRSAFVRKTLTNAGVLSGLSRLPDLWREVIASRYGVEGRAQGLDALSRRLGIATEEIRRIEADALARLREVMG</sequence>
<keyword evidence="3" id="KW-1185">Reference proteome</keyword>
<dbReference type="InterPro" id="IPR013324">
    <property type="entry name" value="RNA_pol_sigma_r3/r4-like"/>
</dbReference>
<reference evidence="2 3" key="1">
    <citation type="submission" date="2023-03" db="EMBL/GenBank/DDBJ databases">
        <title>Paludisphaera mucosa sp. nov. a novel planctomycete from northern fen.</title>
        <authorList>
            <person name="Ivanova A."/>
        </authorList>
    </citation>
    <scope>NUCLEOTIDE SEQUENCE [LARGE SCALE GENOMIC DNA]</scope>
    <source>
        <strain evidence="2 3">Pla2</strain>
    </source>
</reference>
<name>A0ABT6FGB7_9BACT</name>
<protein>
    <submittedName>
        <fullName evidence="2">Sigma factor-like helix-turn-helix DNA-binding protein</fullName>
    </submittedName>
</protein>
<dbReference type="InterPro" id="IPR036388">
    <property type="entry name" value="WH-like_DNA-bd_sf"/>
</dbReference>
<dbReference type="Gene3D" id="1.10.10.10">
    <property type="entry name" value="Winged helix-like DNA-binding domain superfamily/Winged helix DNA-binding domain"/>
    <property type="match status" value="1"/>
</dbReference>
<dbReference type="SUPFAM" id="SSF88659">
    <property type="entry name" value="Sigma3 and sigma4 domains of RNA polymerase sigma factors"/>
    <property type="match status" value="1"/>
</dbReference>
<evidence type="ECO:0000259" key="1">
    <source>
        <dbReference type="Pfam" id="PF04545"/>
    </source>
</evidence>
<evidence type="ECO:0000313" key="3">
    <source>
        <dbReference type="Proteomes" id="UP001216907"/>
    </source>
</evidence>
<dbReference type="EMBL" id="JARRAG010000002">
    <property type="protein sequence ID" value="MDG3006621.1"/>
    <property type="molecule type" value="Genomic_DNA"/>
</dbReference>
<feature type="domain" description="RNA polymerase sigma-70 region 4" evidence="1">
    <location>
        <begin position="59"/>
        <end position="110"/>
    </location>
</feature>
<dbReference type="Pfam" id="PF04545">
    <property type="entry name" value="Sigma70_r4"/>
    <property type="match status" value="1"/>
</dbReference>
<dbReference type="Proteomes" id="UP001216907">
    <property type="component" value="Unassembled WGS sequence"/>
</dbReference>
<dbReference type="InterPro" id="IPR007630">
    <property type="entry name" value="RNA_pol_sigma70_r4"/>
</dbReference>
<dbReference type="RefSeq" id="WP_277862915.1">
    <property type="nucleotide sequence ID" value="NZ_JARRAG010000002.1"/>
</dbReference>
<gene>
    <name evidence="2" type="ORF">PZE19_22855</name>
</gene>
<evidence type="ECO:0000313" key="2">
    <source>
        <dbReference type="EMBL" id="MDG3006621.1"/>
    </source>
</evidence>
<proteinExistence type="predicted"/>
<comment type="caution">
    <text evidence="2">The sequence shown here is derived from an EMBL/GenBank/DDBJ whole genome shotgun (WGS) entry which is preliminary data.</text>
</comment>
<organism evidence="2 3">
    <name type="scientific">Paludisphaera mucosa</name>
    <dbReference type="NCBI Taxonomy" id="3030827"/>
    <lineage>
        <taxon>Bacteria</taxon>
        <taxon>Pseudomonadati</taxon>
        <taxon>Planctomycetota</taxon>
        <taxon>Planctomycetia</taxon>
        <taxon>Isosphaerales</taxon>
        <taxon>Isosphaeraceae</taxon>
        <taxon>Paludisphaera</taxon>
    </lineage>
</organism>
<accession>A0ABT6FGB7</accession>